<keyword evidence="4" id="KW-0762">Sugar transport</keyword>
<organism evidence="9 10">
    <name type="scientific">Candidatus Schekmanbacteria bacterium RBG_16_38_10</name>
    <dbReference type="NCBI Taxonomy" id="1817879"/>
    <lineage>
        <taxon>Bacteria</taxon>
        <taxon>Candidatus Schekmaniibacteriota</taxon>
    </lineage>
</organism>
<evidence type="ECO:0000256" key="2">
    <source>
        <dbReference type="ARBA" id="ARBA00022448"/>
    </source>
</evidence>
<evidence type="ECO:0000256" key="1">
    <source>
        <dbReference type="ARBA" id="ARBA00004496"/>
    </source>
</evidence>
<dbReference type="Pfam" id="PF03610">
    <property type="entry name" value="EIIA-man"/>
    <property type="match status" value="1"/>
</dbReference>
<proteinExistence type="predicted"/>
<keyword evidence="2" id="KW-0813">Transport</keyword>
<reference evidence="9 10" key="1">
    <citation type="journal article" date="2016" name="Nat. Commun.">
        <title>Thousands of microbial genomes shed light on interconnected biogeochemical processes in an aquifer system.</title>
        <authorList>
            <person name="Anantharaman K."/>
            <person name="Brown C.T."/>
            <person name="Hug L.A."/>
            <person name="Sharon I."/>
            <person name="Castelle C.J."/>
            <person name="Probst A.J."/>
            <person name="Thomas B.C."/>
            <person name="Singh A."/>
            <person name="Wilkins M.J."/>
            <person name="Karaoz U."/>
            <person name="Brodie E.L."/>
            <person name="Williams K.H."/>
            <person name="Hubbard S.S."/>
            <person name="Banfield J.F."/>
        </authorList>
    </citation>
    <scope>NUCLEOTIDE SEQUENCE [LARGE SCALE GENOMIC DNA]</scope>
</reference>
<dbReference type="CDD" id="cd00006">
    <property type="entry name" value="PTS_IIA_man"/>
    <property type="match status" value="1"/>
</dbReference>
<feature type="domain" description="PTS EIIA type-4" evidence="8">
    <location>
        <begin position="1"/>
        <end position="123"/>
    </location>
</feature>
<evidence type="ECO:0000313" key="10">
    <source>
        <dbReference type="Proteomes" id="UP000178797"/>
    </source>
</evidence>
<dbReference type="GO" id="GO:0009401">
    <property type="term" value="P:phosphoenolpyruvate-dependent sugar phosphotransferase system"/>
    <property type="evidence" value="ECO:0007669"/>
    <property type="project" value="UniProtKB-KW"/>
</dbReference>
<dbReference type="EMBL" id="MGDE01000236">
    <property type="protein sequence ID" value="OGL43219.1"/>
    <property type="molecule type" value="Genomic_DNA"/>
</dbReference>
<dbReference type="GO" id="GO:0016020">
    <property type="term" value="C:membrane"/>
    <property type="evidence" value="ECO:0007669"/>
    <property type="project" value="InterPro"/>
</dbReference>
<evidence type="ECO:0000256" key="6">
    <source>
        <dbReference type="ARBA" id="ARBA00022683"/>
    </source>
</evidence>
<dbReference type="InterPro" id="IPR004701">
    <property type="entry name" value="PTS_EIIA_man-typ"/>
</dbReference>
<keyword evidence="3" id="KW-0963">Cytoplasm</keyword>
<evidence type="ECO:0000256" key="5">
    <source>
        <dbReference type="ARBA" id="ARBA00022679"/>
    </source>
</evidence>
<keyword evidence="6" id="KW-0598">Phosphotransferase system</keyword>
<dbReference type="PROSITE" id="PS51096">
    <property type="entry name" value="PTS_EIIA_TYPE_4"/>
    <property type="match status" value="1"/>
</dbReference>
<protein>
    <recommendedName>
        <fullName evidence="8">PTS EIIA type-4 domain-containing protein</fullName>
    </recommendedName>
</protein>
<evidence type="ECO:0000259" key="8">
    <source>
        <dbReference type="PROSITE" id="PS51096"/>
    </source>
</evidence>
<dbReference type="AlphaFoldDB" id="A0A1F7RNT8"/>
<keyword evidence="5" id="KW-0808">Transferase</keyword>
<keyword evidence="7" id="KW-0418">Kinase</keyword>
<dbReference type="Proteomes" id="UP000178797">
    <property type="component" value="Unassembled WGS sequence"/>
</dbReference>
<dbReference type="GO" id="GO:0016301">
    <property type="term" value="F:kinase activity"/>
    <property type="evidence" value="ECO:0007669"/>
    <property type="project" value="UniProtKB-KW"/>
</dbReference>
<dbReference type="InterPro" id="IPR033887">
    <property type="entry name" value="PTS_IIA_man"/>
</dbReference>
<evidence type="ECO:0000256" key="7">
    <source>
        <dbReference type="ARBA" id="ARBA00022777"/>
    </source>
</evidence>
<name>A0A1F7RNT8_9BACT</name>
<evidence type="ECO:0000313" key="9">
    <source>
        <dbReference type="EMBL" id="OGL43219.1"/>
    </source>
</evidence>
<accession>A0A1F7RNT8</accession>
<dbReference type="Gene3D" id="3.40.50.510">
    <property type="entry name" value="Phosphotransferase system, mannose-type IIA component"/>
    <property type="match status" value="1"/>
</dbReference>
<evidence type="ECO:0000256" key="4">
    <source>
        <dbReference type="ARBA" id="ARBA00022597"/>
    </source>
</evidence>
<comment type="subcellular location">
    <subcellularLocation>
        <location evidence="1">Cytoplasm</location>
    </subcellularLocation>
</comment>
<comment type="caution">
    <text evidence="9">The sequence shown here is derived from an EMBL/GenBank/DDBJ whole genome shotgun (WGS) entry which is preliminary data.</text>
</comment>
<gene>
    <name evidence="9" type="ORF">A2W05_09650</name>
</gene>
<sequence length="137" mass="14805">MIGAVIVTHGNLGDEIIKSAEMIIGAQEKLKSVAIRHEDSESTVRGNISKALSEVDDGNGILIFTDMFGGTPSNLSLCFLEENHVEVVTGINLPMLIKFSSERKKASLPEIATTLKEYGQKHILVASQILKNNKSGL</sequence>
<evidence type="ECO:0000256" key="3">
    <source>
        <dbReference type="ARBA" id="ARBA00022490"/>
    </source>
</evidence>
<dbReference type="SUPFAM" id="SSF53062">
    <property type="entry name" value="PTS system fructose IIA component-like"/>
    <property type="match status" value="1"/>
</dbReference>
<dbReference type="InterPro" id="IPR036662">
    <property type="entry name" value="PTS_EIIA_man-typ_sf"/>
</dbReference>
<dbReference type="PANTHER" id="PTHR33799:SF1">
    <property type="entry name" value="PTS SYSTEM MANNOSE-SPECIFIC EIIAB COMPONENT-RELATED"/>
    <property type="match status" value="1"/>
</dbReference>
<dbReference type="PANTHER" id="PTHR33799">
    <property type="entry name" value="PTS PERMEASE-RELATED-RELATED"/>
    <property type="match status" value="1"/>
</dbReference>
<dbReference type="GO" id="GO:0005737">
    <property type="term" value="C:cytoplasm"/>
    <property type="evidence" value="ECO:0007669"/>
    <property type="project" value="UniProtKB-SubCell"/>
</dbReference>
<dbReference type="InterPro" id="IPR051471">
    <property type="entry name" value="Bacterial_PTS_sugar_comp"/>
</dbReference>